<evidence type="ECO:0000313" key="1">
    <source>
        <dbReference type="EMBL" id="KAI8422113.1"/>
    </source>
</evidence>
<proteinExistence type="predicted"/>
<dbReference type="EMBL" id="CM046110">
    <property type="protein sequence ID" value="KAI8422113.1"/>
    <property type="molecule type" value="Genomic_DNA"/>
</dbReference>
<keyword evidence="2" id="KW-1185">Reference proteome</keyword>
<organism evidence="1 2">
    <name type="scientific">Choristoneura fumiferana</name>
    <name type="common">Spruce budworm moth</name>
    <name type="synonym">Archips fumiferana</name>
    <dbReference type="NCBI Taxonomy" id="7141"/>
    <lineage>
        <taxon>Eukaryota</taxon>
        <taxon>Metazoa</taxon>
        <taxon>Ecdysozoa</taxon>
        <taxon>Arthropoda</taxon>
        <taxon>Hexapoda</taxon>
        <taxon>Insecta</taxon>
        <taxon>Pterygota</taxon>
        <taxon>Neoptera</taxon>
        <taxon>Endopterygota</taxon>
        <taxon>Lepidoptera</taxon>
        <taxon>Glossata</taxon>
        <taxon>Ditrysia</taxon>
        <taxon>Tortricoidea</taxon>
        <taxon>Tortricidae</taxon>
        <taxon>Tortricinae</taxon>
        <taxon>Choristoneura</taxon>
    </lineage>
</organism>
<name>A0ACC0JDD5_CHOFU</name>
<sequence length="477" mass="49685">MNPSALEFPGWTVGRAGAGAGEPSGAPVAALRRALSHAVDRLNEDKERAPCLGSRASEQSGAMWGAQRRVALDVLMVAWGVGTWLGVNGLYVQLPLLVERLPEGWALPSSMVVAIQLANVGLVLYAALRRLRPRASDAPYVYGLLVVGTLALTLNAFLYERTAPLGGTERSVAFLALTFFAALVGCTSSVLFYPYLRHFRDVYLATYLVGEGLSGFLPGILALVQGVGGSPRCVPSEDGGSLVPVYPPARFDTTVFLLLLAALSALSLVSFMVVDRCDGFRSERVAPAAAAKDDEATAEPAALLGARWLSVLGLMALLNALMNGVLPSIQSYSCMPYGNLAYHLAVSLGAMANPAACLAGVWLRPLPARVLAALLAAAALPLGYILATALLSPAPPLVDHAGGAALVIIAWTVVSGAVSYARMWVYGWARRGGARGMRACGASTQAGSAAGSLLLFALVNYTGAFTQPPACPPPPLS</sequence>
<gene>
    <name evidence="1" type="ORF">MSG28_006035</name>
</gene>
<dbReference type="Proteomes" id="UP001064048">
    <property type="component" value="Chromosome 10"/>
</dbReference>
<reference evidence="1 2" key="1">
    <citation type="journal article" date="2022" name="Genome Biol. Evol.">
        <title>The Spruce Budworm Genome: Reconstructing the Evolutionary History of Antifreeze Proteins.</title>
        <authorList>
            <person name="Beliveau C."/>
            <person name="Gagne P."/>
            <person name="Picq S."/>
            <person name="Vernygora O."/>
            <person name="Keeling C.I."/>
            <person name="Pinkney K."/>
            <person name="Doucet D."/>
            <person name="Wen F."/>
            <person name="Johnston J.S."/>
            <person name="Maaroufi H."/>
            <person name="Boyle B."/>
            <person name="Laroche J."/>
            <person name="Dewar K."/>
            <person name="Juretic N."/>
            <person name="Blackburn G."/>
            <person name="Nisole A."/>
            <person name="Brunet B."/>
            <person name="Brandao M."/>
            <person name="Lumley L."/>
            <person name="Duan J."/>
            <person name="Quan G."/>
            <person name="Lucarotti C.J."/>
            <person name="Roe A.D."/>
            <person name="Sperling F.A.H."/>
            <person name="Levesque R.C."/>
            <person name="Cusson M."/>
        </authorList>
    </citation>
    <scope>NUCLEOTIDE SEQUENCE [LARGE SCALE GENOMIC DNA]</scope>
    <source>
        <strain evidence="1">Glfc:IPQL:Cfum</strain>
    </source>
</reference>
<accession>A0ACC0JDD5</accession>
<comment type="caution">
    <text evidence="1">The sequence shown here is derived from an EMBL/GenBank/DDBJ whole genome shotgun (WGS) entry which is preliminary data.</text>
</comment>
<evidence type="ECO:0000313" key="2">
    <source>
        <dbReference type="Proteomes" id="UP001064048"/>
    </source>
</evidence>
<protein>
    <submittedName>
        <fullName evidence="1">Uncharacterized protein</fullName>
    </submittedName>
</protein>